<name>A0A251U3L0_HELAN</name>
<sequence length="80" mass="9252">MIELYKIKTSCVRLITLKAGIKVPEVDVALVSYLVAILVPFCWFCTSLFLHLYCMISTTMMLTKQNSVNFFQSSHRIWLC</sequence>
<protein>
    <submittedName>
        <fullName evidence="2">Uncharacterized protein</fullName>
    </submittedName>
</protein>
<dbReference type="AlphaFoldDB" id="A0A251U3L0"/>
<organism evidence="2 3">
    <name type="scientific">Helianthus annuus</name>
    <name type="common">Common sunflower</name>
    <dbReference type="NCBI Taxonomy" id="4232"/>
    <lineage>
        <taxon>Eukaryota</taxon>
        <taxon>Viridiplantae</taxon>
        <taxon>Streptophyta</taxon>
        <taxon>Embryophyta</taxon>
        <taxon>Tracheophyta</taxon>
        <taxon>Spermatophyta</taxon>
        <taxon>Magnoliopsida</taxon>
        <taxon>eudicotyledons</taxon>
        <taxon>Gunneridae</taxon>
        <taxon>Pentapetalae</taxon>
        <taxon>asterids</taxon>
        <taxon>campanulids</taxon>
        <taxon>Asterales</taxon>
        <taxon>Asteraceae</taxon>
        <taxon>Asteroideae</taxon>
        <taxon>Heliantheae alliance</taxon>
        <taxon>Heliantheae</taxon>
        <taxon>Helianthus</taxon>
    </lineage>
</organism>
<keyword evidence="1" id="KW-0812">Transmembrane</keyword>
<dbReference type="InParanoid" id="A0A251U3L0"/>
<dbReference type="Proteomes" id="UP000215914">
    <property type="component" value="Chromosome 8"/>
</dbReference>
<keyword evidence="1" id="KW-0472">Membrane</keyword>
<reference evidence="3" key="1">
    <citation type="journal article" date="2017" name="Nature">
        <title>The sunflower genome provides insights into oil metabolism, flowering and Asterid evolution.</title>
        <authorList>
            <person name="Badouin H."/>
            <person name="Gouzy J."/>
            <person name="Grassa C.J."/>
            <person name="Murat F."/>
            <person name="Staton S.E."/>
            <person name="Cottret L."/>
            <person name="Lelandais-Briere C."/>
            <person name="Owens G.L."/>
            <person name="Carrere S."/>
            <person name="Mayjonade B."/>
            <person name="Legrand L."/>
            <person name="Gill N."/>
            <person name="Kane N.C."/>
            <person name="Bowers J.E."/>
            <person name="Hubner S."/>
            <person name="Bellec A."/>
            <person name="Berard A."/>
            <person name="Berges H."/>
            <person name="Blanchet N."/>
            <person name="Boniface M.C."/>
            <person name="Brunel D."/>
            <person name="Catrice O."/>
            <person name="Chaidir N."/>
            <person name="Claudel C."/>
            <person name="Donnadieu C."/>
            <person name="Faraut T."/>
            <person name="Fievet G."/>
            <person name="Helmstetter N."/>
            <person name="King M."/>
            <person name="Knapp S.J."/>
            <person name="Lai Z."/>
            <person name="Le Paslier M.C."/>
            <person name="Lippi Y."/>
            <person name="Lorenzon L."/>
            <person name="Mandel J.R."/>
            <person name="Marage G."/>
            <person name="Marchand G."/>
            <person name="Marquand E."/>
            <person name="Bret-Mestries E."/>
            <person name="Morien E."/>
            <person name="Nambeesan S."/>
            <person name="Nguyen T."/>
            <person name="Pegot-Espagnet P."/>
            <person name="Pouilly N."/>
            <person name="Raftis F."/>
            <person name="Sallet E."/>
            <person name="Schiex T."/>
            <person name="Thomas J."/>
            <person name="Vandecasteele C."/>
            <person name="Vares D."/>
            <person name="Vear F."/>
            <person name="Vautrin S."/>
            <person name="Crespi M."/>
            <person name="Mangin B."/>
            <person name="Burke J.M."/>
            <person name="Salse J."/>
            <person name="Munos S."/>
            <person name="Vincourt P."/>
            <person name="Rieseberg L.H."/>
            <person name="Langlade N.B."/>
        </authorList>
    </citation>
    <scope>NUCLEOTIDE SEQUENCE [LARGE SCALE GENOMIC DNA]</scope>
    <source>
        <strain evidence="3">cv. SF193</strain>
    </source>
</reference>
<dbReference type="EMBL" id="CM007897">
    <property type="protein sequence ID" value="OTG17930.1"/>
    <property type="molecule type" value="Genomic_DNA"/>
</dbReference>
<keyword evidence="1" id="KW-1133">Transmembrane helix</keyword>
<accession>A0A251U3L0</accession>
<evidence type="ECO:0000313" key="2">
    <source>
        <dbReference type="EMBL" id="OTG17930.1"/>
    </source>
</evidence>
<feature type="transmembrane region" description="Helical" evidence="1">
    <location>
        <begin position="30"/>
        <end position="54"/>
    </location>
</feature>
<gene>
    <name evidence="2" type="ORF">HannXRQ_Chr08g0217621</name>
</gene>
<evidence type="ECO:0000313" key="3">
    <source>
        <dbReference type="Proteomes" id="UP000215914"/>
    </source>
</evidence>
<evidence type="ECO:0000256" key="1">
    <source>
        <dbReference type="SAM" id="Phobius"/>
    </source>
</evidence>
<proteinExistence type="predicted"/>
<keyword evidence="3" id="KW-1185">Reference proteome</keyword>